<protein>
    <submittedName>
        <fullName evidence="4">Uncharacterized protein</fullName>
    </submittedName>
</protein>
<evidence type="ECO:0000259" key="3">
    <source>
        <dbReference type="Pfam" id="PF20052"/>
    </source>
</evidence>
<feature type="domain" description="GTPase-associated protein 1 middle" evidence="2">
    <location>
        <begin position="152"/>
        <end position="247"/>
    </location>
</feature>
<evidence type="ECO:0000259" key="2">
    <source>
        <dbReference type="Pfam" id="PF20014"/>
    </source>
</evidence>
<name>A0ABN3CD72_9ACTN</name>
<dbReference type="InterPro" id="IPR045401">
    <property type="entry name" value="GAP1-M"/>
</dbReference>
<proteinExistence type="predicted"/>
<evidence type="ECO:0000313" key="4">
    <source>
        <dbReference type="EMBL" id="GAA2207284.1"/>
    </source>
</evidence>
<gene>
    <name evidence="4" type="ORF">GCM10009850_027420</name>
</gene>
<dbReference type="Pfam" id="PF20014">
    <property type="entry name" value="GAP1-M"/>
    <property type="match status" value="1"/>
</dbReference>
<comment type="caution">
    <text evidence="4">The sequence shown here is derived from an EMBL/GenBank/DDBJ whole genome shotgun (WGS) entry which is preliminary data.</text>
</comment>
<dbReference type="InterPro" id="IPR049532">
    <property type="entry name" value="GAP1-like_C"/>
</dbReference>
<evidence type="ECO:0000259" key="1">
    <source>
        <dbReference type="Pfam" id="PF20013"/>
    </source>
</evidence>
<dbReference type="InterPro" id="IPR045402">
    <property type="entry name" value="GAP1-N2"/>
</dbReference>
<evidence type="ECO:0000313" key="5">
    <source>
        <dbReference type="Proteomes" id="UP001499843"/>
    </source>
</evidence>
<accession>A0ABN3CD72</accession>
<feature type="domain" description="GTPase-associated protein 1-like C-terminal" evidence="3">
    <location>
        <begin position="275"/>
        <end position="789"/>
    </location>
</feature>
<organism evidence="4 5">
    <name type="scientific">Nonomuraea monospora</name>
    <dbReference type="NCBI Taxonomy" id="568818"/>
    <lineage>
        <taxon>Bacteria</taxon>
        <taxon>Bacillati</taxon>
        <taxon>Actinomycetota</taxon>
        <taxon>Actinomycetes</taxon>
        <taxon>Streptosporangiales</taxon>
        <taxon>Streptosporangiaceae</taxon>
        <taxon>Nonomuraea</taxon>
    </lineage>
</organism>
<dbReference type="Pfam" id="PF20052">
    <property type="entry name" value="GAP1-C"/>
    <property type="match status" value="1"/>
</dbReference>
<dbReference type="EMBL" id="BAAAQX010000006">
    <property type="protein sequence ID" value="GAA2207284.1"/>
    <property type="molecule type" value="Genomic_DNA"/>
</dbReference>
<feature type="domain" description="GTPase-associated protein 1 N-terminal" evidence="1">
    <location>
        <begin position="3"/>
        <end position="134"/>
    </location>
</feature>
<keyword evidence="5" id="KW-1185">Reference proteome</keyword>
<dbReference type="Pfam" id="PF20013">
    <property type="entry name" value="GAP1-N2"/>
    <property type="match status" value="1"/>
</dbReference>
<dbReference type="RefSeq" id="WP_344474308.1">
    <property type="nucleotide sequence ID" value="NZ_BAAAQX010000006.1"/>
</dbReference>
<reference evidence="4 5" key="1">
    <citation type="journal article" date="2019" name="Int. J. Syst. Evol. Microbiol.">
        <title>The Global Catalogue of Microorganisms (GCM) 10K type strain sequencing project: providing services to taxonomists for standard genome sequencing and annotation.</title>
        <authorList>
            <consortium name="The Broad Institute Genomics Platform"/>
            <consortium name="The Broad Institute Genome Sequencing Center for Infectious Disease"/>
            <person name="Wu L."/>
            <person name="Ma J."/>
        </authorList>
    </citation>
    <scope>NUCLEOTIDE SEQUENCE [LARGE SCALE GENOMIC DNA]</scope>
    <source>
        <strain evidence="4 5">JCM 16114</strain>
    </source>
</reference>
<sequence>MDFHQLYYTSCRSGLSGYAGYQFNAVTPGVAPEVMSEVEALSSYEPPSTLGHSPTPEQIAGCPVNLCFVPGPRPIAANVVFTGTDYSGRFGNYFAHALVPEAGSWQGPLPIELWRAALWTRETVDGTELPPVPSPLPAGPLGRDAVDDFLDRAPGRSLLPALLSAVERAVLDEERSVVIYAADADEVARWIAAVSFLLPPPVAARMSFATYQFRPSYSRYHVIGTQPGAEIVADERSFQAFYLFDFTTGRASESEVGPLPVLLAAAGTVAAGPLWRRAAALAAGGEVRLADWYAVAVAAALLDGGVGVGPEELDAVCAWMAEHGPRLDGGILATIAAAVLGHDAVSAAHLTGLADAAAEGGQAELLAQTEELLVTRQVAETVRPEGTDSHAGVAAEVPSAVPVSRRLRSQKAREFAADRYTRALAEADPATVLRLLRLAVAHDIRPDARALRECGLRTIGPELLRQRPEPATYEAVQRWPDLRSGVLACLDHAAAEGRSLREVFELGLDTAIPEEELLAQPALREAALLVRARRQPERRVDTALALLSGRGRSLDETVLRELWPGGWSVSDATAMLRRLPSSALGDPVLVAWVTAVLDRPLPDGDRQGMDSYAALCGLLARLPLAGTLPVGSRDRVAEMVRIHETERRIVDAARQGDDKKWRAAIQTLLAFHAATKTPAVRTYLRTHLAEQLVSGPHERLPTLIAHAPPEIAQAYLDDLDRQLGGEQAGATAATAFATLYTALAHRDTVHVADALQDVLLTHLSEWRKRDLNDVEHELRGHSNRMADEFRRWRLAHCRPRRRWLPSWPSPS</sequence>
<dbReference type="Proteomes" id="UP001499843">
    <property type="component" value="Unassembled WGS sequence"/>
</dbReference>